<dbReference type="InterPro" id="IPR001296">
    <property type="entry name" value="Glyco_trans_1"/>
</dbReference>
<organism evidence="2 3">
    <name type="scientific">Spirosoma radiotolerans</name>
    <dbReference type="NCBI Taxonomy" id="1379870"/>
    <lineage>
        <taxon>Bacteria</taxon>
        <taxon>Pseudomonadati</taxon>
        <taxon>Bacteroidota</taxon>
        <taxon>Cytophagia</taxon>
        <taxon>Cytophagales</taxon>
        <taxon>Cytophagaceae</taxon>
        <taxon>Spirosoma</taxon>
    </lineage>
</organism>
<protein>
    <submittedName>
        <fullName evidence="2">Glycosyl transferase group 1</fullName>
    </submittedName>
</protein>
<name>A0A0E3ZSP7_9BACT</name>
<dbReference type="STRING" id="1379870.SD10_00560"/>
<dbReference type="EMBL" id="CP010429">
    <property type="protein sequence ID" value="AKD53618.1"/>
    <property type="molecule type" value="Genomic_DNA"/>
</dbReference>
<reference evidence="2 3" key="1">
    <citation type="journal article" date="2014" name="Curr. Microbiol.">
        <title>Spirosoma radiotolerans sp. nov., a gamma-radiation-resistant bacterium isolated from gamma ray-irradiated soil.</title>
        <authorList>
            <person name="Lee J.J."/>
            <person name="Srinivasan S."/>
            <person name="Lim S."/>
            <person name="Joe M."/>
            <person name="Im S."/>
            <person name="Bae S.I."/>
            <person name="Park K.R."/>
            <person name="Han J.H."/>
            <person name="Park S.H."/>
            <person name="Joo B.M."/>
            <person name="Park S.J."/>
            <person name="Kim M.K."/>
        </authorList>
    </citation>
    <scope>NUCLEOTIDE SEQUENCE [LARGE SCALE GENOMIC DNA]</scope>
    <source>
        <strain evidence="2 3">DG5A</strain>
    </source>
</reference>
<gene>
    <name evidence="2" type="ORF">SD10_00560</name>
</gene>
<dbReference type="Pfam" id="PF00534">
    <property type="entry name" value="Glycos_transf_1"/>
    <property type="match status" value="1"/>
</dbReference>
<dbReference type="RefSeq" id="WP_046375204.1">
    <property type="nucleotide sequence ID" value="NZ_CP010429.1"/>
</dbReference>
<dbReference type="SUPFAM" id="SSF53756">
    <property type="entry name" value="UDP-Glycosyltransferase/glycogen phosphorylase"/>
    <property type="match status" value="1"/>
</dbReference>
<feature type="domain" description="Glycosyl transferase family 1" evidence="1">
    <location>
        <begin position="196"/>
        <end position="336"/>
    </location>
</feature>
<evidence type="ECO:0000313" key="2">
    <source>
        <dbReference type="EMBL" id="AKD53618.1"/>
    </source>
</evidence>
<dbReference type="PATRIC" id="fig|1379870.5.peg.123"/>
<dbReference type="KEGG" id="srd:SD10_00560"/>
<dbReference type="PANTHER" id="PTHR45947">
    <property type="entry name" value="SULFOQUINOVOSYL TRANSFERASE SQD2"/>
    <property type="match status" value="1"/>
</dbReference>
<dbReference type="HOGENOM" id="CLU_041001_0_0_10"/>
<evidence type="ECO:0000313" key="3">
    <source>
        <dbReference type="Proteomes" id="UP000033054"/>
    </source>
</evidence>
<dbReference type="PANTHER" id="PTHR45947:SF3">
    <property type="entry name" value="SULFOQUINOVOSYL TRANSFERASE SQD2"/>
    <property type="match status" value="1"/>
</dbReference>
<accession>A0A0E3ZSP7</accession>
<keyword evidence="2" id="KW-0808">Transferase</keyword>
<dbReference type="GO" id="GO:0016757">
    <property type="term" value="F:glycosyltransferase activity"/>
    <property type="evidence" value="ECO:0007669"/>
    <property type="project" value="InterPro"/>
</dbReference>
<dbReference type="Proteomes" id="UP000033054">
    <property type="component" value="Chromosome"/>
</dbReference>
<dbReference type="InterPro" id="IPR050194">
    <property type="entry name" value="Glycosyltransferase_grp1"/>
</dbReference>
<dbReference type="Gene3D" id="3.40.50.2000">
    <property type="entry name" value="Glycogen Phosphorylase B"/>
    <property type="match status" value="2"/>
</dbReference>
<dbReference type="AlphaFoldDB" id="A0A0E3ZSP7"/>
<evidence type="ECO:0000259" key="1">
    <source>
        <dbReference type="Pfam" id="PF00534"/>
    </source>
</evidence>
<sequence length="382" mass="43373">MKIALVQDGLMCRAGGEQVALCFHKAFPDAPIYTQCYRPELTFPEFQSCDIRTTWLQRIAKTDDTMKKLFFPLGVWAMQSHDLTEFDVVLMSGTHCAKYVKVRPDALVISYSFTPFRLAWDPESYAQYSKSTGLARKLFDVVVQKLRAIDFEAAQRPNFFVAMTEETKERLQTAYQIKQEVQIINPPVNTRNFHISDLPKSYYLVVSRLEYYKKVDLVIEAFNRLGYPLVVVGKGLQEDEIKAGAKSNVQFMSGLSAKELADVYANCRAFIFPQHEDYGITPLEANAAGRPVIAYGTGGVLATQIPVMDEPSRATALFFSNQTVEDLTNAVKQFETIEHRFDPSFIRSHAESFDESKFIDQIRVFVAGKFAQHRKTKSSTIK</sequence>
<keyword evidence="3" id="KW-1185">Reference proteome</keyword>
<proteinExistence type="predicted"/>